<protein>
    <recommendedName>
        <fullName evidence="3">GTP cyclohydrolase 1 feedback regulatory protein</fullName>
    </recommendedName>
</protein>
<sequence length="86" mass="9831">MSRYLVLHGALSFNDSYIYGHDDHVGSLLKQTFKKSPGIFRNKHCLGLKEHPVILLNYLSSLNFRIVSQSSPGDRADQVIWTLTRE</sequence>
<evidence type="ECO:0000313" key="1">
    <source>
        <dbReference type="EMBL" id="KAH0564204.1"/>
    </source>
</evidence>
<gene>
    <name evidence="1" type="ORF">KQX54_010171</name>
</gene>
<accession>A0AAV7J2F4</accession>
<evidence type="ECO:0008006" key="3">
    <source>
        <dbReference type="Google" id="ProtNLM"/>
    </source>
</evidence>
<proteinExistence type="predicted"/>
<keyword evidence="2" id="KW-1185">Reference proteome</keyword>
<reference evidence="1 2" key="1">
    <citation type="journal article" date="2021" name="J. Hered.">
        <title>A chromosome-level genome assembly of the parasitoid wasp, Cotesia glomerata (Hymenoptera: Braconidae).</title>
        <authorList>
            <person name="Pinto B.J."/>
            <person name="Weis J.J."/>
            <person name="Gamble T."/>
            <person name="Ode P.J."/>
            <person name="Paul R."/>
            <person name="Zaspel J.M."/>
        </authorList>
    </citation>
    <scope>NUCLEOTIDE SEQUENCE [LARGE SCALE GENOMIC DNA]</scope>
    <source>
        <strain evidence="1">CgM1</strain>
    </source>
</reference>
<name>A0AAV7J2F4_COTGL</name>
<dbReference type="Proteomes" id="UP000826195">
    <property type="component" value="Unassembled WGS sequence"/>
</dbReference>
<dbReference type="AlphaFoldDB" id="A0AAV7J2F4"/>
<organism evidence="1 2">
    <name type="scientific">Cotesia glomerata</name>
    <name type="common">Lepidopteran parasitic wasp</name>
    <name type="synonym">Apanteles glomeratus</name>
    <dbReference type="NCBI Taxonomy" id="32391"/>
    <lineage>
        <taxon>Eukaryota</taxon>
        <taxon>Metazoa</taxon>
        <taxon>Ecdysozoa</taxon>
        <taxon>Arthropoda</taxon>
        <taxon>Hexapoda</taxon>
        <taxon>Insecta</taxon>
        <taxon>Pterygota</taxon>
        <taxon>Neoptera</taxon>
        <taxon>Endopterygota</taxon>
        <taxon>Hymenoptera</taxon>
        <taxon>Apocrita</taxon>
        <taxon>Ichneumonoidea</taxon>
        <taxon>Braconidae</taxon>
        <taxon>Microgastrinae</taxon>
        <taxon>Cotesia</taxon>
    </lineage>
</organism>
<dbReference type="EMBL" id="JAHXZJ010000002">
    <property type="protein sequence ID" value="KAH0564204.1"/>
    <property type="molecule type" value="Genomic_DNA"/>
</dbReference>
<comment type="caution">
    <text evidence="1">The sequence shown here is derived from an EMBL/GenBank/DDBJ whole genome shotgun (WGS) entry which is preliminary data.</text>
</comment>
<evidence type="ECO:0000313" key="2">
    <source>
        <dbReference type="Proteomes" id="UP000826195"/>
    </source>
</evidence>